<protein>
    <submittedName>
        <fullName evidence="4">Prepilin-type N-terminal cleavage/methylation domain-containing protein</fullName>
    </submittedName>
</protein>
<proteinExistence type="predicted"/>
<dbReference type="PROSITE" id="PS00409">
    <property type="entry name" value="PROKAR_NTER_METHYL"/>
    <property type="match status" value="1"/>
</dbReference>
<dbReference type="InterPro" id="IPR012902">
    <property type="entry name" value="N_methyl_site"/>
</dbReference>
<dbReference type="RefSeq" id="WP_182093206.1">
    <property type="nucleotide sequence ID" value="NZ_CP059540.1"/>
</dbReference>
<keyword evidence="5" id="KW-1185">Reference proteome</keyword>
<dbReference type="Pfam" id="PF07963">
    <property type="entry name" value="N_methyl"/>
    <property type="match status" value="1"/>
</dbReference>
<dbReference type="NCBIfam" id="TIGR02532">
    <property type="entry name" value="IV_pilin_GFxxxE"/>
    <property type="match status" value="1"/>
</dbReference>
<gene>
    <name evidence="4" type="ORF">H1Q58_06955</name>
</gene>
<evidence type="ECO:0000313" key="5">
    <source>
        <dbReference type="Proteomes" id="UP000514716"/>
    </source>
</evidence>
<dbReference type="Proteomes" id="UP000514716">
    <property type="component" value="Chromosome"/>
</dbReference>
<keyword evidence="3" id="KW-1133">Transmembrane helix</keyword>
<keyword evidence="3" id="KW-0812">Transmembrane</keyword>
<reference evidence="4 5" key="1">
    <citation type="submission" date="2020-07" db="EMBL/GenBank/DDBJ databases">
        <title>Screening of a cold-adapted Planococcus bacterium producing protease in traditional shrimp paste and protease identification by genome sequencing.</title>
        <authorList>
            <person name="Gao R."/>
            <person name="Leng W."/>
            <person name="Chu Q."/>
            <person name="Wu X."/>
            <person name="Liu H."/>
            <person name="Li X."/>
        </authorList>
    </citation>
    <scope>NUCLEOTIDE SEQUENCE [LARGE SCALE GENOMIC DNA]</scope>
    <source>
        <strain evidence="4 5">XJ11</strain>
    </source>
</reference>
<evidence type="ECO:0000256" key="3">
    <source>
        <dbReference type="SAM" id="Phobius"/>
    </source>
</evidence>
<accession>A0A7D7MGH5</accession>
<dbReference type="GO" id="GO:0009986">
    <property type="term" value="C:cell surface"/>
    <property type="evidence" value="ECO:0007669"/>
    <property type="project" value="UniProtKB-SubCell"/>
</dbReference>
<dbReference type="KEGG" id="pdec:H1Q58_06955"/>
<keyword evidence="3" id="KW-0472">Membrane</keyword>
<evidence type="ECO:0000256" key="2">
    <source>
        <dbReference type="ARBA" id="ARBA00023287"/>
    </source>
</evidence>
<evidence type="ECO:0000313" key="4">
    <source>
        <dbReference type="EMBL" id="QMT18693.1"/>
    </source>
</evidence>
<dbReference type="GO" id="GO:0030420">
    <property type="term" value="P:establishment of competence for transformation"/>
    <property type="evidence" value="ECO:0007669"/>
    <property type="project" value="UniProtKB-KW"/>
</dbReference>
<organism evidence="4 5">
    <name type="scientific">Planococcus maritimus</name>
    <dbReference type="NCBI Taxonomy" id="192421"/>
    <lineage>
        <taxon>Bacteria</taxon>
        <taxon>Bacillati</taxon>
        <taxon>Bacillota</taxon>
        <taxon>Bacilli</taxon>
        <taxon>Bacillales</taxon>
        <taxon>Caryophanaceae</taxon>
        <taxon>Planococcus</taxon>
    </lineage>
</organism>
<sequence>MLAKINNSKGITLVELLATLVIVSIVASLSYSVLSQGYSNYQRIQAEAELRDEADLIMSSFIKDMFVLKGEEIEMESICLDGSSTTLMKITKRKPINSEEVIEQYNTGFKDGEVIVKDQPVHFHNNSVTLLENDCNGELYNLITEEKDNTEYKIKFTLKTLKGKQEHTMDFENTVQVINGGGD</sequence>
<comment type="subcellular location">
    <subcellularLocation>
        <location evidence="1">Cell surface</location>
    </subcellularLocation>
</comment>
<name>A0A7D7MGH5_PLAMR</name>
<evidence type="ECO:0000256" key="1">
    <source>
        <dbReference type="ARBA" id="ARBA00004241"/>
    </source>
</evidence>
<dbReference type="SUPFAM" id="SSF54523">
    <property type="entry name" value="Pili subunits"/>
    <property type="match status" value="1"/>
</dbReference>
<keyword evidence="2" id="KW-0178">Competence</keyword>
<dbReference type="EMBL" id="CP059540">
    <property type="protein sequence ID" value="QMT18693.1"/>
    <property type="molecule type" value="Genomic_DNA"/>
</dbReference>
<feature type="transmembrane region" description="Helical" evidence="3">
    <location>
        <begin position="12"/>
        <end position="34"/>
    </location>
</feature>
<dbReference type="AlphaFoldDB" id="A0A7D7MGH5"/>
<dbReference type="InterPro" id="IPR045584">
    <property type="entry name" value="Pilin-like"/>
</dbReference>